<dbReference type="EMBL" id="OZ034819">
    <property type="protein sequence ID" value="CAL1394651.1"/>
    <property type="molecule type" value="Genomic_DNA"/>
</dbReference>
<accession>A0AAV2F8S4</accession>
<feature type="compositionally biased region" description="Basic residues" evidence="1">
    <location>
        <begin position="42"/>
        <end position="53"/>
    </location>
</feature>
<dbReference type="Proteomes" id="UP001497516">
    <property type="component" value="Chromosome 6"/>
</dbReference>
<evidence type="ECO:0000256" key="1">
    <source>
        <dbReference type="SAM" id="MobiDB-lite"/>
    </source>
</evidence>
<proteinExistence type="predicted"/>
<reference evidence="2 3" key="1">
    <citation type="submission" date="2024-04" db="EMBL/GenBank/DDBJ databases">
        <authorList>
            <person name="Fracassetti M."/>
        </authorList>
    </citation>
    <scope>NUCLEOTIDE SEQUENCE [LARGE SCALE GENOMIC DNA]</scope>
</reference>
<evidence type="ECO:0000313" key="2">
    <source>
        <dbReference type="EMBL" id="CAL1394651.1"/>
    </source>
</evidence>
<evidence type="ECO:0000313" key="3">
    <source>
        <dbReference type="Proteomes" id="UP001497516"/>
    </source>
</evidence>
<organism evidence="2 3">
    <name type="scientific">Linum trigynum</name>
    <dbReference type="NCBI Taxonomy" id="586398"/>
    <lineage>
        <taxon>Eukaryota</taxon>
        <taxon>Viridiplantae</taxon>
        <taxon>Streptophyta</taxon>
        <taxon>Embryophyta</taxon>
        <taxon>Tracheophyta</taxon>
        <taxon>Spermatophyta</taxon>
        <taxon>Magnoliopsida</taxon>
        <taxon>eudicotyledons</taxon>
        <taxon>Gunneridae</taxon>
        <taxon>Pentapetalae</taxon>
        <taxon>rosids</taxon>
        <taxon>fabids</taxon>
        <taxon>Malpighiales</taxon>
        <taxon>Linaceae</taxon>
        <taxon>Linum</taxon>
    </lineage>
</organism>
<protein>
    <submittedName>
        <fullName evidence="2">Uncharacterized protein</fullName>
    </submittedName>
</protein>
<dbReference type="AlphaFoldDB" id="A0AAV2F8S4"/>
<keyword evidence="3" id="KW-1185">Reference proteome</keyword>
<sequence>MASPHVYSSLSLPFLHNSEELDFPEVVALVGPGQLVVDQRSRVGHKPMKRRRVVDREPGDGSVSNGGESAGGTLVSIGGNSNLLDMNCNVDLRDDVNGAVLGGIGLGNGNLGRVEVDLNENLGKECDDEGNSRNIGGCENGRLHASSDVKQELDLNAAFSLNLNEGAESCLG</sequence>
<feature type="region of interest" description="Disordered" evidence="1">
    <location>
        <begin position="42"/>
        <end position="72"/>
    </location>
</feature>
<gene>
    <name evidence="2" type="ORF">LTRI10_LOCUS35140</name>
</gene>
<name>A0AAV2F8S4_9ROSI</name>